<evidence type="ECO:0000256" key="1">
    <source>
        <dbReference type="ARBA" id="ARBA00012528"/>
    </source>
</evidence>
<comment type="catalytic activity">
    <reaction evidence="2">
        <text>2 GTP = 3',3'-c-di-GMP + 2 diphosphate</text>
        <dbReference type="Rhea" id="RHEA:24898"/>
        <dbReference type="ChEBI" id="CHEBI:33019"/>
        <dbReference type="ChEBI" id="CHEBI:37565"/>
        <dbReference type="ChEBI" id="CHEBI:58805"/>
        <dbReference type="EC" id="2.7.7.65"/>
    </reaction>
</comment>
<dbReference type="Gene3D" id="3.30.450.20">
    <property type="entry name" value="PAS domain"/>
    <property type="match status" value="2"/>
</dbReference>
<sequence length="532" mass="57491">MPPSDDEKNRAKDGGVPPESRSRRRLRLPLARHLRSARNWIALGVLAPVGMLVLSAIMLLDLRRDAWEKAEQTSKNLLQVIERDIARNIEIIDLSLQAVVDNIKAPGVAEISPALRQLVLFDRATTARDMGVMLVLDENGDSILDSNAVPARRVNNADRGYFQLHKANADLGLHISPPLKSRLLGETVLVLSRRIDRPDGSFGGVVLASLKLSYFSTLFDRIGLGREGGINLYLRDGTRLMRYPAVEADIGANIAGAPTFQRFLAEHSGSFRGLSVRDGVERYYAYTQVGDRPLILNVALGTHEIEAEWQAKAAVLGLAVLVLCGLTVLLSLLFGRELRRSATMQAELAKLARTDSLTGLANRRQFEEAFERESRASARTGRPLALLVIDADHFKTFNDRFGHAVGDAVLRGLADTLMRSVRRPGDLAARIGGEEFAVLMPGTDREGAGRVAAAIHDTTRTLMLPSAGIGPGSVTVSIGLAVSSAGGAADLFRRADAALYEAKSGGRNQTRSASDGASVPPPDRQSPRLAAI</sequence>
<feature type="domain" description="GGDEF" evidence="5">
    <location>
        <begin position="382"/>
        <end position="515"/>
    </location>
</feature>
<evidence type="ECO:0000256" key="2">
    <source>
        <dbReference type="ARBA" id="ARBA00034247"/>
    </source>
</evidence>
<dbReference type="RefSeq" id="WP_096485444.1">
    <property type="nucleotide sequence ID" value="NZ_AP014809.1"/>
</dbReference>
<dbReference type="PROSITE" id="PS50887">
    <property type="entry name" value="GGDEF"/>
    <property type="match status" value="1"/>
</dbReference>
<dbReference type="CDD" id="cd01949">
    <property type="entry name" value="GGDEF"/>
    <property type="match status" value="1"/>
</dbReference>
<dbReference type="Pfam" id="PF22588">
    <property type="entry name" value="dCache_1_like"/>
    <property type="match status" value="1"/>
</dbReference>
<dbReference type="Gene3D" id="3.30.70.270">
    <property type="match status" value="1"/>
</dbReference>
<keyword evidence="4" id="KW-1133">Transmembrane helix</keyword>
<accession>A0A160PFD4</accession>
<dbReference type="PANTHER" id="PTHR45138:SF9">
    <property type="entry name" value="DIGUANYLATE CYCLASE DGCM-RELATED"/>
    <property type="match status" value="1"/>
</dbReference>
<dbReference type="AlphaFoldDB" id="A0A160PFD4"/>
<evidence type="ECO:0000256" key="3">
    <source>
        <dbReference type="SAM" id="MobiDB-lite"/>
    </source>
</evidence>
<dbReference type="SUPFAM" id="SSF55073">
    <property type="entry name" value="Nucleotide cyclase"/>
    <property type="match status" value="1"/>
</dbReference>
<feature type="compositionally biased region" description="Polar residues" evidence="3">
    <location>
        <begin position="506"/>
        <end position="515"/>
    </location>
</feature>
<dbReference type="Pfam" id="PF00990">
    <property type="entry name" value="GGDEF"/>
    <property type="match status" value="1"/>
</dbReference>
<feature type="region of interest" description="Disordered" evidence="3">
    <location>
        <begin position="502"/>
        <end position="532"/>
    </location>
</feature>
<evidence type="ECO:0000313" key="6">
    <source>
        <dbReference type="EMBL" id="BAU91255.1"/>
    </source>
</evidence>
<dbReference type="CDD" id="cd12914">
    <property type="entry name" value="PDC1_DGC_like"/>
    <property type="match status" value="1"/>
</dbReference>
<name>A0A160PFD4_9HYPH</name>
<feature type="compositionally biased region" description="Basic and acidic residues" evidence="3">
    <location>
        <begin position="1"/>
        <end position="13"/>
    </location>
</feature>
<feature type="transmembrane region" description="Helical" evidence="4">
    <location>
        <begin position="40"/>
        <end position="60"/>
    </location>
</feature>
<dbReference type="InterPro" id="IPR054327">
    <property type="entry name" value="His-kinase-like_sensor"/>
</dbReference>
<keyword evidence="4" id="KW-0472">Membrane</keyword>
<dbReference type="SMART" id="SM00267">
    <property type="entry name" value="GGDEF"/>
    <property type="match status" value="1"/>
</dbReference>
<dbReference type="CDD" id="cd12915">
    <property type="entry name" value="PDC2_DGC_like"/>
    <property type="match status" value="1"/>
</dbReference>
<dbReference type="NCBIfam" id="TIGR00254">
    <property type="entry name" value="GGDEF"/>
    <property type="match status" value="1"/>
</dbReference>
<keyword evidence="4" id="KW-0812">Transmembrane</keyword>
<dbReference type="InterPro" id="IPR000160">
    <property type="entry name" value="GGDEF_dom"/>
</dbReference>
<evidence type="ECO:0000259" key="5">
    <source>
        <dbReference type="PROSITE" id="PS50887"/>
    </source>
</evidence>
<dbReference type="FunFam" id="3.30.70.270:FF:000001">
    <property type="entry name" value="Diguanylate cyclase domain protein"/>
    <property type="match status" value="1"/>
</dbReference>
<dbReference type="GO" id="GO:0052621">
    <property type="term" value="F:diguanylate cyclase activity"/>
    <property type="evidence" value="ECO:0007669"/>
    <property type="project" value="UniProtKB-EC"/>
</dbReference>
<reference evidence="6 7" key="1">
    <citation type="journal article" date="2016" name="Genome Announc.">
        <title>Complete Genome Sequence of Methylobacterium populi P-1M, Isolated from Pink-Pigmented Household Biofilm.</title>
        <authorList>
            <person name="Morohoshi T."/>
            <person name="Ikeda T."/>
        </authorList>
    </citation>
    <scope>NUCLEOTIDE SEQUENCE [LARGE SCALE GENOMIC DNA]</scope>
    <source>
        <strain evidence="6 7">P-1M</strain>
    </source>
</reference>
<organism evidence="6 7">
    <name type="scientific">Methylorubrum populi</name>
    <dbReference type="NCBI Taxonomy" id="223967"/>
    <lineage>
        <taxon>Bacteria</taxon>
        <taxon>Pseudomonadati</taxon>
        <taxon>Pseudomonadota</taxon>
        <taxon>Alphaproteobacteria</taxon>
        <taxon>Hyphomicrobiales</taxon>
        <taxon>Methylobacteriaceae</taxon>
        <taxon>Methylorubrum</taxon>
    </lineage>
</organism>
<protein>
    <recommendedName>
        <fullName evidence="1">diguanylate cyclase</fullName>
        <ecNumber evidence="1">2.7.7.65</ecNumber>
    </recommendedName>
</protein>
<dbReference type="InterPro" id="IPR043128">
    <property type="entry name" value="Rev_trsase/Diguanyl_cyclase"/>
</dbReference>
<dbReference type="EC" id="2.7.7.65" evidence="1"/>
<evidence type="ECO:0000313" key="7">
    <source>
        <dbReference type="Proteomes" id="UP000218288"/>
    </source>
</evidence>
<dbReference type="Proteomes" id="UP000218288">
    <property type="component" value="Chromosome"/>
</dbReference>
<dbReference type="PANTHER" id="PTHR45138">
    <property type="entry name" value="REGULATORY COMPONENTS OF SENSORY TRANSDUCTION SYSTEM"/>
    <property type="match status" value="1"/>
</dbReference>
<gene>
    <name evidence="6" type="ORF">MPPM_2650</name>
</gene>
<dbReference type="EMBL" id="AP014809">
    <property type="protein sequence ID" value="BAU91255.1"/>
    <property type="molecule type" value="Genomic_DNA"/>
</dbReference>
<dbReference type="InterPro" id="IPR029787">
    <property type="entry name" value="Nucleotide_cyclase"/>
</dbReference>
<dbReference type="OrthoDB" id="9812260at2"/>
<evidence type="ECO:0000256" key="4">
    <source>
        <dbReference type="SAM" id="Phobius"/>
    </source>
</evidence>
<dbReference type="InterPro" id="IPR050469">
    <property type="entry name" value="Diguanylate_Cyclase"/>
</dbReference>
<proteinExistence type="predicted"/>
<feature type="region of interest" description="Disordered" evidence="3">
    <location>
        <begin position="1"/>
        <end position="23"/>
    </location>
</feature>
<feature type="transmembrane region" description="Helical" evidence="4">
    <location>
        <begin position="313"/>
        <end position="334"/>
    </location>
</feature>